<evidence type="ECO:0000256" key="1">
    <source>
        <dbReference type="SAM" id="MobiDB-lite"/>
    </source>
</evidence>
<gene>
    <name evidence="4" type="ORF">H6G83_29620</name>
</gene>
<dbReference type="EMBL" id="JACJSG010000058">
    <property type="protein sequence ID" value="MBD2504716.1"/>
    <property type="molecule type" value="Genomic_DNA"/>
</dbReference>
<evidence type="ECO:0000313" key="5">
    <source>
        <dbReference type="Proteomes" id="UP000661112"/>
    </source>
</evidence>
<feature type="domain" description="MGS-like" evidence="3">
    <location>
        <begin position="556"/>
        <end position="689"/>
    </location>
</feature>
<dbReference type="InterPro" id="IPR000253">
    <property type="entry name" value="FHA_dom"/>
</dbReference>
<dbReference type="CDD" id="cd00060">
    <property type="entry name" value="FHA"/>
    <property type="match status" value="1"/>
</dbReference>
<proteinExistence type="predicted"/>
<dbReference type="InterPro" id="IPR004363">
    <property type="entry name" value="Methylgl_synth"/>
</dbReference>
<dbReference type="InterPro" id="IPR008984">
    <property type="entry name" value="SMAD_FHA_dom_sf"/>
</dbReference>
<dbReference type="PANTHER" id="PTHR30492:SF0">
    <property type="entry name" value="METHYLGLYOXAL SYNTHASE"/>
    <property type="match status" value="1"/>
</dbReference>
<name>A0ABR8DDN0_9NOST</name>
<feature type="region of interest" description="Disordered" evidence="1">
    <location>
        <begin position="311"/>
        <end position="385"/>
    </location>
</feature>
<dbReference type="SMART" id="SM00240">
    <property type="entry name" value="FHA"/>
    <property type="match status" value="1"/>
</dbReference>
<organism evidence="4 5">
    <name type="scientific">Anabaena azotica FACHB-119</name>
    <dbReference type="NCBI Taxonomy" id="947527"/>
    <lineage>
        <taxon>Bacteria</taxon>
        <taxon>Bacillati</taxon>
        <taxon>Cyanobacteriota</taxon>
        <taxon>Cyanophyceae</taxon>
        <taxon>Nostocales</taxon>
        <taxon>Nostocaceae</taxon>
        <taxon>Anabaena</taxon>
        <taxon>Anabaena azotica</taxon>
    </lineage>
</organism>
<dbReference type="Gene3D" id="3.40.50.1380">
    <property type="entry name" value="Methylglyoxal synthase-like domain"/>
    <property type="match status" value="1"/>
</dbReference>
<evidence type="ECO:0000259" key="2">
    <source>
        <dbReference type="PROSITE" id="PS50006"/>
    </source>
</evidence>
<evidence type="ECO:0000259" key="3">
    <source>
        <dbReference type="PROSITE" id="PS51855"/>
    </source>
</evidence>
<dbReference type="InterPro" id="IPR011607">
    <property type="entry name" value="MGS-like_dom"/>
</dbReference>
<comment type="caution">
    <text evidence="4">The sequence shown here is derived from an EMBL/GenBank/DDBJ whole genome shotgun (WGS) entry which is preliminary data.</text>
</comment>
<keyword evidence="5" id="KW-1185">Reference proteome</keyword>
<dbReference type="SUPFAM" id="SSF49879">
    <property type="entry name" value="SMAD/FHA domain"/>
    <property type="match status" value="1"/>
</dbReference>
<dbReference type="Proteomes" id="UP000661112">
    <property type="component" value="Unassembled WGS sequence"/>
</dbReference>
<dbReference type="SUPFAM" id="SSF52335">
    <property type="entry name" value="Methylglyoxal synthase-like"/>
    <property type="match status" value="1"/>
</dbReference>
<accession>A0ABR8DDN0</accession>
<dbReference type="Pfam" id="PF00498">
    <property type="entry name" value="FHA"/>
    <property type="match status" value="1"/>
</dbReference>
<feature type="domain" description="FHA" evidence="2">
    <location>
        <begin position="29"/>
        <end position="78"/>
    </location>
</feature>
<dbReference type="PROSITE" id="PS50006">
    <property type="entry name" value="FHA_DOMAIN"/>
    <property type="match status" value="1"/>
</dbReference>
<dbReference type="RefSeq" id="WP_190478787.1">
    <property type="nucleotide sequence ID" value="NZ_JACJSG010000058.1"/>
</dbReference>
<dbReference type="PROSITE" id="PS51855">
    <property type="entry name" value="MGS"/>
    <property type="match status" value="1"/>
</dbReference>
<dbReference type="InterPro" id="IPR036914">
    <property type="entry name" value="MGS-like_dom_sf"/>
</dbReference>
<dbReference type="PANTHER" id="PTHR30492">
    <property type="entry name" value="METHYLGLYOXAL SYNTHASE"/>
    <property type="match status" value="1"/>
</dbReference>
<evidence type="ECO:0000313" key="4">
    <source>
        <dbReference type="EMBL" id="MBD2504716.1"/>
    </source>
</evidence>
<protein>
    <submittedName>
        <fullName evidence="4">FHA domain-containing protein</fullName>
    </submittedName>
</protein>
<reference evidence="4 5" key="1">
    <citation type="journal article" date="2020" name="ISME J.">
        <title>Comparative genomics reveals insights into cyanobacterial evolution and habitat adaptation.</title>
        <authorList>
            <person name="Chen M.Y."/>
            <person name="Teng W.K."/>
            <person name="Zhao L."/>
            <person name="Hu C.X."/>
            <person name="Zhou Y.K."/>
            <person name="Han B.P."/>
            <person name="Song L.R."/>
            <person name="Shu W.S."/>
        </authorList>
    </citation>
    <scope>NUCLEOTIDE SEQUENCE [LARGE SCALE GENOMIC DNA]</scope>
    <source>
        <strain evidence="4 5">FACHB-119</strain>
    </source>
</reference>
<sequence length="689" mass="74149">MKVKIKYLPTQNEVNELDLLVATTLKGECVIGRSPDCDLPLDSPDVSRVHGKFFVQSSSYYYCDTGSRNGSIINNNLAEKNQPYILKHGDSIQIGDYILTMEDMTPAAEQLPETVFRVIDPALFSRPISDNLNVSSNNQVPEVVGESPAEVISQTPEEVAVAASDNSELYDAVFSEEQAVITASASPIADARTFVQPQDIATEEPEISESQENVDLGFAIAEERTFVQPRDLIQTSSSIDDLSTSDDSQDVDLSTPILQEYTTVQPRDIDIQPSLTISAEDVDLSTPILQEYTTVQPRDIAIPSSLIDSEDNVDVGISDDGNVETSEPEAAISTEEVGEEVITADVSSDAETSEPEAAISTEEAEEEAITADVSSNVETSEPEATISTEEVGEEVITADVSSNVETSEPEATISTEEVGEEVITADVSSNVETSEPEATISTEEVGEEVITADVSSNVETSEPEATISTEEVGEEVITADVTEAETLAPEAAISTEEIGEEAITTDVSSEVETLAPEAAIATEEVSDTPELVEQTPEEVAETEEVQTVENLEADTLSEPSQMIQKNIVLIAHESKKSELAELVAQNQEFFSQSLTLSWPSVSEVLKQQAGITVSEEIPSPTSGGYQKINLLLNSGDVSAVIFLRDFLTPAPSPTNEETLLRICNINQVLVATNLKTAEAIVHYLKHTAE</sequence>
<dbReference type="Gene3D" id="2.60.200.20">
    <property type="match status" value="1"/>
</dbReference>